<proteinExistence type="predicted"/>
<name>A0A438HRA2_VITVI</name>
<dbReference type="AlphaFoldDB" id="A0A438HRA2"/>
<gene>
    <name evidence="1" type="ORF">CK203_043488</name>
</gene>
<comment type="caution">
    <text evidence="1">The sequence shown here is derived from an EMBL/GenBank/DDBJ whole genome shotgun (WGS) entry which is preliminary data.</text>
</comment>
<protein>
    <submittedName>
        <fullName evidence="1">Uncharacterized protein</fullName>
    </submittedName>
</protein>
<dbReference type="Proteomes" id="UP000288805">
    <property type="component" value="Unassembled WGS sequence"/>
</dbReference>
<dbReference type="EMBL" id="QGNW01000188">
    <property type="protein sequence ID" value="RVW86968.1"/>
    <property type="molecule type" value="Genomic_DNA"/>
</dbReference>
<sequence length="305" mass="35646">MGKFVVQKKIALSGNVGCQIYVLGRSLILCSEYFWILPFWTWFAWWKKFGNCLGFEELGKVTLEFSIHQQFWKWSVDLGNYGGVAINWEEFRKYWGIVVNSLGVRSRLFRWFYVKIVVGDRSKGWWLDLEFSGSASFILASKLKALKLYLKSWTKEVFDNVSLRKEEAFNQLGFWVVKEREGVLSTVEAIARKTVREDYQKWALMEDVFWRQNQEKFGLRRWLFEDREIKEGVVGAFKTLLSKDGDWRQRIDAFSFEVLEEIEARKLEGVFSEDEVFGALSELNGDKSLGSNGFSWPFGILVGSL</sequence>
<reference evidence="1 2" key="1">
    <citation type="journal article" date="2018" name="PLoS Genet.">
        <title>Population sequencing reveals clonal diversity and ancestral inbreeding in the grapevine cultivar Chardonnay.</title>
        <authorList>
            <person name="Roach M.J."/>
            <person name="Johnson D.L."/>
            <person name="Bohlmann J."/>
            <person name="van Vuuren H.J."/>
            <person name="Jones S.J."/>
            <person name="Pretorius I.S."/>
            <person name="Schmidt S.A."/>
            <person name="Borneman A.R."/>
        </authorList>
    </citation>
    <scope>NUCLEOTIDE SEQUENCE [LARGE SCALE GENOMIC DNA]</scope>
    <source>
        <strain evidence="2">cv. Chardonnay</strain>
        <tissue evidence="1">Leaf</tissue>
    </source>
</reference>
<accession>A0A438HRA2</accession>
<evidence type="ECO:0000313" key="1">
    <source>
        <dbReference type="EMBL" id="RVW86968.1"/>
    </source>
</evidence>
<organism evidence="1 2">
    <name type="scientific">Vitis vinifera</name>
    <name type="common">Grape</name>
    <dbReference type="NCBI Taxonomy" id="29760"/>
    <lineage>
        <taxon>Eukaryota</taxon>
        <taxon>Viridiplantae</taxon>
        <taxon>Streptophyta</taxon>
        <taxon>Embryophyta</taxon>
        <taxon>Tracheophyta</taxon>
        <taxon>Spermatophyta</taxon>
        <taxon>Magnoliopsida</taxon>
        <taxon>eudicotyledons</taxon>
        <taxon>Gunneridae</taxon>
        <taxon>Pentapetalae</taxon>
        <taxon>rosids</taxon>
        <taxon>Vitales</taxon>
        <taxon>Vitaceae</taxon>
        <taxon>Viteae</taxon>
        <taxon>Vitis</taxon>
    </lineage>
</organism>
<evidence type="ECO:0000313" key="2">
    <source>
        <dbReference type="Proteomes" id="UP000288805"/>
    </source>
</evidence>